<dbReference type="EMBL" id="OZ034816">
    <property type="protein sequence ID" value="CAL1376067.1"/>
    <property type="molecule type" value="Genomic_DNA"/>
</dbReference>
<gene>
    <name evidence="4" type="ORF">LTRI10_LOCUS17822</name>
</gene>
<dbReference type="InterPro" id="IPR002182">
    <property type="entry name" value="NB-ARC"/>
</dbReference>
<dbReference type="Pfam" id="PF00931">
    <property type="entry name" value="NB-ARC"/>
    <property type="match status" value="1"/>
</dbReference>
<dbReference type="InterPro" id="IPR035897">
    <property type="entry name" value="Toll_tir_struct_dom_sf"/>
</dbReference>
<proteinExistence type="predicted"/>
<dbReference type="SUPFAM" id="SSF52540">
    <property type="entry name" value="P-loop containing nucleoside triphosphate hydrolases"/>
    <property type="match status" value="1"/>
</dbReference>
<feature type="region of interest" description="Disordered" evidence="2">
    <location>
        <begin position="29"/>
        <end position="82"/>
    </location>
</feature>
<dbReference type="Gene3D" id="3.40.50.10140">
    <property type="entry name" value="Toll/interleukin-1 receptor homology (TIR) domain"/>
    <property type="match status" value="1"/>
</dbReference>
<reference evidence="4 5" key="1">
    <citation type="submission" date="2024-04" db="EMBL/GenBank/DDBJ databases">
        <authorList>
            <person name="Fracassetti M."/>
        </authorList>
    </citation>
    <scope>NUCLEOTIDE SEQUENCE [LARGE SCALE GENOMIC DNA]</scope>
</reference>
<dbReference type="PROSITE" id="PS50104">
    <property type="entry name" value="TIR"/>
    <property type="match status" value="1"/>
</dbReference>
<dbReference type="FunFam" id="3.40.50.10140:FF:000007">
    <property type="entry name" value="Disease resistance protein (TIR-NBS-LRR class)"/>
    <property type="match status" value="1"/>
</dbReference>
<organism evidence="4 5">
    <name type="scientific">Linum trigynum</name>
    <dbReference type="NCBI Taxonomy" id="586398"/>
    <lineage>
        <taxon>Eukaryota</taxon>
        <taxon>Viridiplantae</taxon>
        <taxon>Streptophyta</taxon>
        <taxon>Embryophyta</taxon>
        <taxon>Tracheophyta</taxon>
        <taxon>Spermatophyta</taxon>
        <taxon>Magnoliopsida</taxon>
        <taxon>eudicotyledons</taxon>
        <taxon>Gunneridae</taxon>
        <taxon>Pentapetalae</taxon>
        <taxon>rosids</taxon>
        <taxon>fabids</taxon>
        <taxon>Malpighiales</taxon>
        <taxon>Linaceae</taxon>
        <taxon>Linum</taxon>
    </lineage>
</organism>
<protein>
    <recommendedName>
        <fullName evidence="3">TIR domain-containing protein</fullName>
    </recommendedName>
</protein>
<feature type="compositionally biased region" description="Polar residues" evidence="2">
    <location>
        <begin position="43"/>
        <end position="60"/>
    </location>
</feature>
<dbReference type="PANTHER" id="PTHR11017">
    <property type="entry name" value="LEUCINE-RICH REPEAT-CONTAINING PROTEIN"/>
    <property type="match status" value="1"/>
</dbReference>
<accession>A0AAV2DRB0</accession>
<keyword evidence="1" id="KW-0520">NAD</keyword>
<dbReference type="GO" id="GO:0006952">
    <property type="term" value="P:defense response"/>
    <property type="evidence" value="ECO:0007669"/>
    <property type="project" value="InterPro"/>
</dbReference>
<dbReference type="Gene3D" id="3.40.50.300">
    <property type="entry name" value="P-loop containing nucleotide triphosphate hydrolases"/>
    <property type="match status" value="1"/>
</dbReference>
<keyword evidence="5" id="KW-1185">Reference proteome</keyword>
<dbReference type="Proteomes" id="UP001497516">
    <property type="component" value="Chromosome 3"/>
</dbReference>
<sequence length="326" mass="36755">MGCIRICGKVILAPIVIPYKLCFRRKRPTTAHSKPNAPPPFLSASTDSTLNDNTSQQHQEAPSFDSQQPSSLDSQQPSPTPPLPSADYEVFLSFRGPDTRHQFSEILGLFLTKNKIRTFLDDNELRQGDRIAPSLAKAIEQSKIYIPILSLKYAESKWCLNELAEMVEREKRNDGHIILPIFYLVEPRDVGHQTGPYEVAFQQHARKYDAKTIQSWKNALQKVGKIKGWTVKSKDEHATIIDRVSSVVWSHINRSEDLLGVDELVGMDDHVEAVVEKLSLDSPGTIMLGLHGFGGIGKTTIARAVYRKLATRFERRCFLEDIRTTC</sequence>
<dbReference type="GO" id="GO:0007165">
    <property type="term" value="P:signal transduction"/>
    <property type="evidence" value="ECO:0007669"/>
    <property type="project" value="InterPro"/>
</dbReference>
<evidence type="ECO:0000259" key="3">
    <source>
        <dbReference type="PROSITE" id="PS50104"/>
    </source>
</evidence>
<dbReference type="InterPro" id="IPR000157">
    <property type="entry name" value="TIR_dom"/>
</dbReference>
<feature type="compositionally biased region" description="Low complexity" evidence="2">
    <location>
        <begin position="62"/>
        <end position="77"/>
    </location>
</feature>
<dbReference type="AlphaFoldDB" id="A0AAV2DRB0"/>
<dbReference type="SMART" id="SM00255">
    <property type="entry name" value="TIR"/>
    <property type="match status" value="1"/>
</dbReference>
<dbReference type="InterPro" id="IPR027417">
    <property type="entry name" value="P-loop_NTPase"/>
</dbReference>
<evidence type="ECO:0000313" key="4">
    <source>
        <dbReference type="EMBL" id="CAL1376067.1"/>
    </source>
</evidence>
<dbReference type="Pfam" id="PF01582">
    <property type="entry name" value="TIR"/>
    <property type="match status" value="1"/>
</dbReference>
<dbReference type="PANTHER" id="PTHR11017:SF570">
    <property type="entry name" value="DISEASE RESISTANCE PROTEIN (TIR-NBS CLASS)-RELATED"/>
    <property type="match status" value="1"/>
</dbReference>
<dbReference type="SUPFAM" id="SSF52200">
    <property type="entry name" value="Toll/Interleukin receptor TIR domain"/>
    <property type="match status" value="1"/>
</dbReference>
<evidence type="ECO:0000313" key="5">
    <source>
        <dbReference type="Proteomes" id="UP001497516"/>
    </source>
</evidence>
<name>A0AAV2DRB0_9ROSI</name>
<evidence type="ECO:0000256" key="1">
    <source>
        <dbReference type="ARBA" id="ARBA00023027"/>
    </source>
</evidence>
<dbReference type="GO" id="GO:0043531">
    <property type="term" value="F:ADP binding"/>
    <property type="evidence" value="ECO:0007669"/>
    <property type="project" value="InterPro"/>
</dbReference>
<evidence type="ECO:0000256" key="2">
    <source>
        <dbReference type="SAM" id="MobiDB-lite"/>
    </source>
</evidence>
<feature type="domain" description="TIR" evidence="3">
    <location>
        <begin position="86"/>
        <end position="248"/>
    </location>
</feature>
<dbReference type="InterPro" id="IPR044974">
    <property type="entry name" value="Disease_R_plants"/>
</dbReference>